<keyword evidence="1" id="KW-1133">Transmembrane helix</keyword>
<evidence type="ECO:0000313" key="2">
    <source>
        <dbReference type="EMBL" id="ACS30483.1"/>
    </source>
</evidence>
<organism evidence="2 4">
    <name type="scientific">Micrococcus luteus (strain ATCC 4698 / DSM 20030 / JCM 1464 / CCM 169 / CCUG 5858 / IAM 1056 / NBRC 3333 / NCIMB 9278 / NCTC 2665 / VKM Ac-2230)</name>
    <name type="common">Micrococcus lysodeikticus</name>
    <dbReference type="NCBI Taxonomy" id="465515"/>
    <lineage>
        <taxon>Bacteria</taxon>
        <taxon>Bacillati</taxon>
        <taxon>Actinomycetota</taxon>
        <taxon>Actinomycetes</taxon>
        <taxon>Micrococcales</taxon>
        <taxon>Micrococcaceae</taxon>
        <taxon>Micrococcus</taxon>
    </lineage>
</organism>
<dbReference type="HOGENOM" id="CLU_1420029_0_0_11"/>
<sequence>MAKTTKYTAEVSEGRDELLDGKTIARLRTIAVKNQRGETVRELKAADNDEDVRAKLRAAGYTLKDWAGGTTPATLERGRNPLVAGCLWPLVAVMALLAWAIFSAFNNASPDEPEEWDAKIACQTLVKEKLRAPSTAKFSRETASGGPKAWTVTGAVEAENALGGTVGHRYSCSVTFTGDDEYRGTATITDR</sequence>
<keyword evidence="4" id="KW-1185">Reference proteome</keyword>
<feature type="transmembrane region" description="Helical" evidence="1">
    <location>
        <begin position="82"/>
        <end position="102"/>
    </location>
</feature>
<evidence type="ECO:0000313" key="5">
    <source>
        <dbReference type="Proteomes" id="UP000248985"/>
    </source>
</evidence>
<dbReference type="KEGG" id="mlu:Mlut_09640"/>
<dbReference type="EnsemblBacteria" id="ACS30483">
    <property type="protein sequence ID" value="ACS30483"/>
    <property type="gene ID" value="Mlut_09640"/>
</dbReference>
<protein>
    <submittedName>
        <fullName evidence="2">Uncharacterized protein</fullName>
    </submittedName>
</protein>
<name>C5CAV0_MICLC</name>
<evidence type="ECO:0000313" key="3">
    <source>
        <dbReference type="EMBL" id="SQG49439.1"/>
    </source>
</evidence>
<evidence type="ECO:0000256" key="1">
    <source>
        <dbReference type="SAM" id="Phobius"/>
    </source>
</evidence>
<dbReference type="PATRIC" id="fig|465515.4.peg.920"/>
<dbReference type="EMBL" id="LS483396">
    <property type="protein sequence ID" value="SQG49439.1"/>
    <property type="molecule type" value="Genomic_DNA"/>
</dbReference>
<keyword evidence="1" id="KW-0472">Membrane</keyword>
<dbReference type="EMBL" id="CP001628">
    <property type="protein sequence ID" value="ACS30483.1"/>
    <property type="molecule type" value="Genomic_DNA"/>
</dbReference>
<gene>
    <name evidence="2" type="ordered locus">Mlut_09640</name>
    <name evidence="3" type="ORF">NCTC2665_01983</name>
</gene>
<dbReference type="AlphaFoldDB" id="C5CAV0"/>
<dbReference type="GeneID" id="93345126"/>
<reference evidence="3 5" key="3">
    <citation type="submission" date="2018-06" db="EMBL/GenBank/DDBJ databases">
        <authorList>
            <consortium name="Pathogen Informatics"/>
            <person name="Doyle S."/>
        </authorList>
    </citation>
    <scope>NUCLEOTIDE SEQUENCE [LARGE SCALE GENOMIC DNA]</scope>
    <source>
        <strain evidence="3 5">NCTC2665</strain>
    </source>
</reference>
<dbReference type="Proteomes" id="UP000000738">
    <property type="component" value="Chromosome"/>
</dbReference>
<dbReference type="eggNOG" id="ENOG5032C3V">
    <property type="taxonomic scope" value="Bacteria"/>
</dbReference>
<dbReference type="RefSeq" id="WP_010078874.1">
    <property type="nucleotide sequence ID" value="NC_012803.1"/>
</dbReference>
<dbReference type="STRING" id="465515.Mlut_09640"/>
<keyword evidence="1" id="KW-0812">Transmembrane</keyword>
<reference evidence="2" key="1">
    <citation type="submission" date="2009-05" db="EMBL/GenBank/DDBJ databases">
        <title>Complete sequence of Micrococcus luteus NCTC 2665.</title>
        <authorList>
            <consortium name="US DOE Joint Genome Institute"/>
            <person name="Lucas S."/>
            <person name="Copeland A."/>
            <person name="Lapidus A."/>
            <person name="Glavina del Rio T."/>
            <person name="Dalin E."/>
            <person name="Tice H."/>
            <person name="Bruce D."/>
            <person name="Goodwin L."/>
            <person name="Pitluck S."/>
            <person name="Lowry S."/>
            <person name="Larimer F."/>
            <person name="Land M."/>
            <person name="Hauser L."/>
            <person name="Kyrpides N."/>
            <person name="Lykidis A."/>
            <person name="Young M."/>
            <person name="Greenblatt C."/>
        </authorList>
    </citation>
    <scope>NUCLEOTIDE SEQUENCE</scope>
    <source>
        <strain evidence="2">NCTC 2665</strain>
    </source>
</reference>
<dbReference type="Proteomes" id="UP000248985">
    <property type="component" value="Chromosome 1"/>
</dbReference>
<accession>C5CAV0</accession>
<proteinExistence type="predicted"/>
<reference evidence="4" key="2">
    <citation type="journal article" date="2010" name="J. Bacteriol.">
        <title>Genome sequence of the Fleming strain of Micrococcus luteus, a simple free-living actinobacterium.</title>
        <authorList>
            <person name="Young M."/>
            <person name="Artsatbanov V."/>
            <person name="Beller H.R."/>
            <person name="Chandra G."/>
            <person name="Chater K.F."/>
            <person name="Dover L.G."/>
            <person name="Goh E.B."/>
            <person name="Kahan T."/>
            <person name="Kaprelyants A.S."/>
            <person name="Kyrpides N."/>
            <person name="Lapidus A."/>
            <person name="Lowry S.R."/>
            <person name="Lykidis A."/>
            <person name="Mahillon J."/>
            <person name="Markowitz V."/>
            <person name="Mavromatis K."/>
            <person name="Mukamolova G.V."/>
            <person name="Oren A."/>
            <person name="Rokem J.S."/>
            <person name="Smith M.C."/>
            <person name="Young D.I."/>
            <person name="Greenblatt C.L."/>
        </authorList>
    </citation>
    <scope>NUCLEOTIDE SEQUENCE [LARGE SCALE GENOMIC DNA]</scope>
    <source>
        <strain evidence="4">ATCC 4698 / DSM 20030 / JCM 1464 / NBRC 3333 / NCIMB 9278 / NCTC 2665 / VKM Ac-2230</strain>
    </source>
</reference>
<evidence type="ECO:0000313" key="4">
    <source>
        <dbReference type="Proteomes" id="UP000000738"/>
    </source>
</evidence>